<evidence type="ECO:0000313" key="2">
    <source>
        <dbReference type="EMBL" id="KAK8565398.1"/>
    </source>
</evidence>
<feature type="signal peptide" evidence="1">
    <location>
        <begin position="1"/>
        <end position="17"/>
    </location>
</feature>
<sequence>MSVLVWWTVLLKGRVKGVRLGNVNWRRSVLSFPIVDEGGDTAGSNMVKGCVRNESSPGVMRDQVGNGDVQVGCGNLDVQYG</sequence>
<reference evidence="2 3" key="1">
    <citation type="journal article" date="2024" name="G3 (Bethesda)">
        <title>Genome assembly of Hibiscus sabdariffa L. provides insights into metabolisms of medicinal natural products.</title>
        <authorList>
            <person name="Kim T."/>
        </authorList>
    </citation>
    <scope>NUCLEOTIDE SEQUENCE [LARGE SCALE GENOMIC DNA]</scope>
    <source>
        <strain evidence="2">TK-2024</strain>
        <tissue evidence="2">Old leaves</tissue>
    </source>
</reference>
<organism evidence="2 3">
    <name type="scientific">Hibiscus sabdariffa</name>
    <name type="common">roselle</name>
    <dbReference type="NCBI Taxonomy" id="183260"/>
    <lineage>
        <taxon>Eukaryota</taxon>
        <taxon>Viridiplantae</taxon>
        <taxon>Streptophyta</taxon>
        <taxon>Embryophyta</taxon>
        <taxon>Tracheophyta</taxon>
        <taxon>Spermatophyta</taxon>
        <taxon>Magnoliopsida</taxon>
        <taxon>eudicotyledons</taxon>
        <taxon>Gunneridae</taxon>
        <taxon>Pentapetalae</taxon>
        <taxon>rosids</taxon>
        <taxon>malvids</taxon>
        <taxon>Malvales</taxon>
        <taxon>Malvaceae</taxon>
        <taxon>Malvoideae</taxon>
        <taxon>Hibiscus</taxon>
    </lineage>
</organism>
<name>A0ABR2EVK3_9ROSI</name>
<evidence type="ECO:0000313" key="3">
    <source>
        <dbReference type="Proteomes" id="UP001472677"/>
    </source>
</evidence>
<comment type="caution">
    <text evidence="2">The sequence shown here is derived from an EMBL/GenBank/DDBJ whole genome shotgun (WGS) entry which is preliminary data.</text>
</comment>
<proteinExistence type="predicted"/>
<protein>
    <submittedName>
        <fullName evidence="2">Uncharacterized protein</fullName>
    </submittedName>
</protein>
<dbReference type="EMBL" id="JBBPBM010000010">
    <property type="protein sequence ID" value="KAK8565398.1"/>
    <property type="molecule type" value="Genomic_DNA"/>
</dbReference>
<accession>A0ABR2EVK3</accession>
<gene>
    <name evidence="2" type="ORF">V6N12_058961</name>
</gene>
<keyword evidence="3" id="KW-1185">Reference proteome</keyword>
<evidence type="ECO:0000256" key="1">
    <source>
        <dbReference type="SAM" id="SignalP"/>
    </source>
</evidence>
<feature type="chain" id="PRO_5047207529" evidence="1">
    <location>
        <begin position="18"/>
        <end position="81"/>
    </location>
</feature>
<dbReference type="Proteomes" id="UP001472677">
    <property type="component" value="Unassembled WGS sequence"/>
</dbReference>
<keyword evidence="1" id="KW-0732">Signal</keyword>